<comment type="caution">
    <text evidence="4">The sequence shown here is derived from an EMBL/GenBank/DDBJ whole genome shotgun (WGS) entry which is preliminary data.</text>
</comment>
<dbReference type="Proteomes" id="UP000294911">
    <property type="component" value="Unassembled WGS sequence"/>
</dbReference>
<dbReference type="AlphaFoldDB" id="A0A4R2QIS4"/>
<organism evidence="4 5">
    <name type="scientific">Tamaricihabitans halophyticus</name>
    <dbReference type="NCBI Taxonomy" id="1262583"/>
    <lineage>
        <taxon>Bacteria</taxon>
        <taxon>Bacillati</taxon>
        <taxon>Actinomycetota</taxon>
        <taxon>Actinomycetes</taxon>
        <taxon>Pseudonocardiales</taxon>
        <taxon>Pseudonocardiaceae</taxon>
        <taxon>Tamaricihabitans</taxon>
    </lineage>
</organism>
<dbReference type="InterPro" id="IPR023772">
    <property type="entry name" value="DNA-bd_HTH_TetR-type_CS"/>
</dbReference>
<keyword evidence="1 2" id="KW-0238">DNA-binding</keyword>
<evidence type="ECO:0000256" key="2">
    <source>
        <dbReference type="PROSITE-ProRule" id="PRU00335"/>
    </source>
</evidence>
<reference evidence="4 5" key="1">
    <citation type="submission" date="2019-03" db="EMBL/GenBank/DDBJ databases">
        <title>Genomic Encyclopedia of Type Strains, Phase IV (KMG-IV): sequencing the most valuable type-strain genomes for metagenomic binning, comparative biology and taxonomic classification.</title>
        <authorList>
            <person name="Goeker M."/>
        </authorList>
    </citation>
    <scope>NUCLEOTIDE SEQUENCE [LARGE SCALE GENOMIC DNA]</scope>
    <source>
        <strain evidence="4 5">DSM 45765</strain>
    </source>
</reference>
<dbReference type="GO" id="GO:0000976">
    <property type="term" value="F:transcription cis-regulatory region binding"/>
    <property type="evidence" value="ECO:0007669"/>
    <property type="project" value="TreeGrafter"/>
</dbReference>
<dbReference type="GO" id="GO:0003700">
    <property type="term" value="F:DNA-binding transcription factor activity"/>
    <property type="evidence" value="ECO:0007669"/>
    <property type="project" value="TreeGrafter"/>
</dbReference>
<dbReference type="PROSITE" id="PS50977">
    <property type="entry name" value="HTH_TETR_2"/>
    <property type="match status" value="1"/>
</dbReference>
<dbReference type="PRINTS" id="PR00455">
    <property type="entry name" value="HTHTETR"/>
</dbReference>
<dbReference type="Pfam" id="PF00440">
    <property type="entry name" value="TetR_N"/>
    <property type="match status" value="1"/>
</dbReference>
<dbReference type="InterPro" id="IPR050109">
    <property type="entry name" value="HTH-type_TetR-like_transc_reg"/>
</dbReference>
<proteinExistence type="predicted"/>
<dbReference type="Pfam" id="PF17918">
    <property type="entry name" value="TetR_C_15"/>
    <property type="match status" value="1"/>
</dbReference>
<accession>A0A4R2QIS4</accession>
<dbReference type="SUPFAM" id="SSF46689">
    <property type="entry name" value="Homeodomain-like"/>
    <property type="match status" value="1"/>
</dbReference>
<feature type="DNA-binding region" description="H-T-H motif" evidence="2">
    <location>
        <begin position="18"/>
        <end position="37"/>
    </location>
</feature>
<dbReference type="RefSeq" id="WP_243659070.1">
    <property type="nucleotide sequence ID" value="NZ_SLXQ01000009.1"/>
</dbReference>
<protein>
    <submittedName>
        <fullName evidence="4">TetR family transcriptional regulator</fullName>
    </submittedName>
</protein>
<dbReference type="Gene3D" id="1.10.357.10">
    <property type="entry name" value="Tetracycline Repressor, domain 2"/>
    <property type="match status" value="1"/>
</dbReference>
<gene>
    <name evidence="4" type="ORF">EV191_10985</name>
</gene>
<evidence type="ECO:0000313" key="4">
    <source>
        <dbReference type="EMBL" id="TCP49263.1"/>
    </source>
</evidence>
<dbReference type="PANTHER" id="PTHR30055">
    <property type="entry name" value="HTH-TYPE TRANSCRIPTIONAL REGULATOR RUTR"/>
    <property type="match status" value="1"/>
</dbReference>
<dbReference type="PANTHER" id="PTHR30055:SF201">
    <property type="entry name" value="TRANSCRIPTIONAL REGULATORY PROTEIN"/>
    <property type="match status" value="1"/>
</dbReference>
<feature type="domain" description="HTH tetR-type" evidence="3">
    <location>
        <begin position="1"/>
        <end position="55"/>
    </location>
</feature>
<name>A0A4R2QIS4_9PSEU</name>
<evidence type="ECO:0000313" key="5">
    <source>
        <dbReference type="Proteomes" id="UP000294911"/>
    </source>
</evidence>
<dbReference type="InterPro" id="IPR041669">
    <property type="entry name" value="TetR_C_15"/>
</dbReference>
<dbReference type="InterPro" id="IPR001647">
    <property type="entry name" value="HTH_TetR"/>
</dbReference>
<dbReference type="InterPro" id="IPR009057">
    <property type="entry name" value="Homeodomain-like_sf"/>
</dbReference>
<evidence type="ECO:0000256" key="1">
    <source>
        <dbReference type="ARBA" id="ARBA00023125"/>
    </source>
</evidence>
<dbReference type="EMBL" id="SLXQ01000009">
    <property type="protein sequence ID" value="TCP49263.1"/>
    <property type="molecule type" value="Genomic_DNA"/>
</dbReference>
<dbReference type="PROSITE" id="PS01081">
    <property type="entry name" value="HTH_TETR_1"/>
    <property type="match status" value="1"/>
</dbReference>
<keyword evidence="5" id="KW-1185">Reference proteome</keyword>
<sequence>MILEAAAQVFDREGLDATTNRIAERAGVSVGSLYQYFPNKQAVLYGLAEWHLEHLTERLEGFFAGLTDAAASWPDTARAVIRTVLAGHAEHPSTHTLLYEYTPRTPDGADRLRRLLDRAAELLAAQLRRFRVGGPDHQLTAALLVHGLDAQVHRVVLAADDQDHAAETLLALWSALPVERLES</sequence>
<evidence type="ECO:0000259" key="3">
    <source>
        <dbReference type="PROSITE" id="PS50977"/>
    </source>
</evidence>